<dbReference type="RefSeq" id="WP_268594679.1">
    <property type="nucleotide sequence ID" value="NZ_JAMDLX010000105.1"/>
</dbReference>
<comment type="caution">
    <text evidence="1">The sequence shown here is derived from an EMBL/GenBank/DDBJ whole genome shotgun (WGS) entry which is preliminary data.</text>
</comment>
<name>A0ABT4GR52_PAEAL</name>
<evidence type="ECO:0000313" key="2">
    <source>
        <dbReference type="Proteomes" id="UP001527181"/>
    </source>
</evidence>
<proteinExistence type="predicted"/>
<reference evidence="1 2" key="1">
    <citation type="submission" date="2022-05" db="EMBL/GenBank/DDBJ databases">
        <title>Genome Sequencing of Bee-Associated Microbes.</title>
        <authorList>
            <person name="Dunlap C."/>
        </authorList>
    </citation>
    <scope>NUCLEOTIDE SEQUENCE [LARGE SCALE GENOMIC DNA]</scope>
    <source>
        <strain evidence="1 2">NRRL B-04010</strain>
    </source>
</reference>
<dbReference type="EMBL" id="JAMDNP010000002">
    <property type="protein sequence ID" value="MCY9759160.1"/>
    <property type="molecule type" value="Genomic_DNA"/>
</dbReference>
<gene>
    <name evidence="1" type="ORF">M5X12_01095</name>
</gene>
<keyword evidence="2" id="KW-1185">Reference proteome</keyword>
<evidence type="ECO:0000313" key="1">
    <source>
        <dbReference type="EMBL" id="MCY9759160.1"/>
    </source>
</evidence>
<sequence>MHTPTVHMLSLLLERDYHEDVLIDHIMRWSKQERKDKTKREIKERQLAIYKKDHACEVVDDALNTELVMVIEFTERGRKLRITNEGKLSLVLVLTHNFSDEYKAYADKISQAFEAADQLSFPKTTVMKFFYYGRDPEEVVNSYCLRNKERNHILDFHNHLLHDVAKVQPLETDQYIFHLAPTLFVPSELMGKKASLEIIGLEEELPKIVVTSPYPNKRYYIAGMKEGRSNTAAGFYIVRKKDEFPLYQEITLRWLLDNNIRIDHRLEISFQFASSQGRLFSTSQQLMREIANVDTFRVTTSISEDSYYERDAKLIVHDIFNHFEIQERVVLTNIPMEMHYMTTAGGYFSRWYKHWLDCVKTQAK</sequence>
<protein>
    <submittedName>
        <fullName evidence="1">Uncharacterized protein</fullName>
    </submittedName>
</protein>
<accession>A0ABT4GR52</accession>
<organism evidence="1 2">
    <name type="scientific">Paenibacillus alvei</name>
    <name type="common">Bacillus alvei</name>
    <dbReference type="NCBI Taxonomy" id="44250"/>
    <lineage>
        <taxon>Bacteria</taxon>
        <taxon>Bacillati</taxon>
        <taxon>Bacillota</taxon>
        <taxon>Bacilli</taxon>
        <taxon>Bacillales</taxon>
        <taxon>Paenibacillaceae</taxon>
        <taxon>Paenibacillus</taxon>
    </lineage>
</organism>
<dbReference type="Proteomes" id="UP001527181">
    <property type="component" value="Unassembled WGS sequence"/>
</dbReference>